<name>A0A2U1ZY93_9MICO</name>
<dbReference type="InterPro" id="IPR043129">
    <property type="entry name" value="ATPase_NBD"/>
</dbReference>
<dbReference type="InterPro" id="IPR036388">
    <property type="entry name" value="WH-like_DNA-bd_sf"/>
</dbReference>
<reference evidence="3 4" key="1">
    <citation type="submission" date="2018-03" db="EMBL/GenBank/DDBJ databases">
        <title>Genome assembly of novel Miniimonas species PCH200.</title>
        <authorList>
            <person name="Thakur V."/>
            <person name="Kumar V."/>
            <person name="Singh D."/>
        </authorList>
    </citation>
    <scope>NUCLEOTIDE SEQUENCE [LARGE SCALE GENOMIC DNA]</scope>
    <source>
        <strain evidence="3 4">PCH200</strain>
    </source>
</reference>
<dbReference type="InterPro" id="IPR000600">
    <property type="entry name" value="ROK"/>
</dbReference>
<evidence type="ECO:0000313" key="3">
    <source>
        <dbReference type="EMBL" id="PWD51910.1"/>
    </source>
</evidence>
<organism evidence="3 4">
    <name type="scientific">Serinibacter arcticus</name>
    <dbReference type="NCBI Taxonomy" id="1655435"/>
    <lineage>
        <taxon>Bacteria</taxon>
        <taxon>Bacillati</taxon>
        <taxon>Actinomycetota</taxon>
        <taxon>Actinomycetes</taxon>
        <taxon>Micrococcales</taxon>
        <taxon>Beutenbergiaceae</taxon>
        <taxon>Serinibacter</taxon>
    </lineage>
</organism>
<dbReference type="InterPro" id="IPR036390">
    <property type="entry name" value="WH_DNA-bd_sf"/>
</dbReference>
<comment type="caution">
    <text evidence="3">The sequence shown here is derived from an EMBL/GenBank/DDBJ whole genome shotgun (WGS) entry which is preliminary data.</text>
</comment>
<comment type="similarity">
    <text evidence="1">Belongs to the ROK (NagC/XylR) family.</text>
</comment>
<dbReference type="PANTHER" id="PTHR18964:SF173">
    <property type="entry name" value="GLUCOKINASE"/>
    <property type="match status" value="1"/>
</dbReference>
<feature type="region of interest" description="Disordered" evidence="2">
    <location>
        <begin position="1"/>
        <end position="34"/>
    </location>
</feature>
<dbReference type="EMBL" id="PYHR01000002">
    <property type="protein sequence ID" value="PWD51910.1"/>
    <property type="molecule type" value="Genomic_DNA"/>
</dbReference>
<accession>A0A2U1ZY93</accession>
<sequence>MNERTDMPPRTAPNQPGFDPGRLSSGPRSAERRAGNREWIAAIVRASPGTTRADLMIETGLSRSTVKTVVAELIADSLLAEEGTGEPDRTGSGRRPALLFPVLPHVALAAVRLGHDRVEVALGDMLAQVTDHLEAEVAPGAAPARSLDVAADLFVRLLARRDPDAPDVDAVVAALPGPIDHDTGTVGSPSVLTAWSGIDVRTELGRRLGRQVHVDNDANLAAWAERLTGVGRDLEDFLYLEVSRGVGAGLVLRGGVYSGHAGYAGEIGHNQVDPMGPLCRCGQHGCVEVMVNAVEILRRLRQVNDAGPDDPRGIADFRDEVSARVLREAGSTLGSVVAATCNVLNPEAVVVGGDLLGAHPAYHEGLAAAIERHTQPVVARGVRVISASVASAPLVGALVRAGHVALGHEYEAESAGRHLPRSSENRLVYRGFLRA</sequence>
<dbReference type="AlphaFoldDB" id="A0A2U1ZY93"/>
<dbReference type="SUPFAM" id="SSF46785">
    <property type="entry name" value="Winged helix' DNA-binding domain"/>
    <property type="match status" value="1"/>
</dbReference>
<dbReference type="Pfam" id="PF00480">
    <property type="entry name" value="ROK"/>
    <property type="match status" value="1"/>
</dbReference>
<keyword evidence="4" id="KW-1185">Reference proteome</keyword>
<dbReference type="PANTHER" id="PTHR18964">
    <property type="entry name" value="ROK (REPRESSOR, ORF, KINASE) FAMILY"/>
    <property type="match status" value="1"/>
</dbReference>
<dbReference type="Gene3D" id="1.10.10.10">
    <property type="entry name" value="Winged helix-like DNA-binding domain superfamily/Winged helix DNA-binding domain"/>
    <property type="match status" value="1"/>
</dbReference>
<gene>
    <name evidence="3" type="ORF">C8046_15930</name>
</gene>
<evidence type="ECO:0000256" key="1">
    <source>
        <dbReference type="ARBA" id="ARBA00006479"/>
    </source>
</evidence>
<evidence type="ECO:0000313" key="4">
    <source>
        <dbReference type="Proteomes" id="UP000245166"/>
    </source>
</evidence>
<dbReference type="Proteomes" id="UP000245166">
    <property type="component" value="Unassembled WGS sequence"/>
</dbReference>
<dbReference type="PROSITE" id="PS01125">
    <property type="entry name" value="ROK"/>
    <property type="match status" value="1"/>
</dbReference>
<dbReference type="Gene3D" id="3.30.420.40">
    <property type="match status" value="2"/>
</dbReference>
<proteinExistence type="inferred from homology"/>
<dbReference type="SUPFAM" id="SSF53067">
    <property type="entry name" value="Actin-like ATPase domain"/>
    <property type="match status" value="1"/>
</dbReference>
<evidence type="ECO:0000256" key="2">
    <source>
        <dbReference type="SAM" id="MobiDB-lite"/>
    </source>
</evidence>
<protein>
    <submittedName>
        <fullName evidence="3">Uncharacterized protein</fullName>
    </submittedName>
</protein>
<dbReference type="InterPro" id="IPR049874">
    <property type="entry name" value="ROK_cs"/>
</dbReference>